<organism evidence="1 2">
    <name type="scientific">Lentinula aff. lateritia</name>
    <dbReference type="NCBI Taxonomy" id="2804960"/>
    <lineage>
        <taxon>Eukaryota</taxon>
        <taxon>Fungi</taxon>
        <taxon>Dikarya</taxon>
        <taxon>Basidiomycota</taxon>
        <taxon>Agaricomycotina</taxon>
        <taxon>Agaricomycetes</taxon>
        <taxon>Agaricomycetidae</taxon>
        <taxon>Agaricales</taxon>
        <taxon>Marasmiineae</taxon>
        <taxon>Omphalotaceae</taxon>
        <taxon>Lentinula</taxon>
    </lineage>
</organism>
<comment type="caution">
    <text evidence="1">The sequence shown here is derived from an EMBL/GenBank/DDBJ whole genome shotgun (WGS) entry which is preliminary data.</text>
</comment>
<evidence type="ECO:0000313" key="2">
    <source>
        <dbReference type="Proteomes" id="UP001163835"/>
    </source>
</evidence>
<sequence>MKLFSVLIFGIASLSGIGGLPVAGSTTTSSVSSSPPHAQDGHIELKATVTFPAESSTESDAHRESVQEAVKIILDLAATKLFGNEKSVAITVSGWKGFPKRMRVSQSQILYYPFKVAFSKDSHPPSKLETGNYRGRIVAQNFDIGFEKYKDAAVNGRIVSPTKTMVMNIKHGQIAKVPIRVSNNEYAPKVDSTVAELATYQSPSSSSSSPNLNPRTSTYIHRMSISFQGTSYHWETLEEIARAKDVIQAMIVEAWKKLDVEPVYSQNSGRLESVLLPELVYDGTPGDWTYNMILEVKLKGPKHRSRGIYEWTEAGKGGY</sequence>
<protein>
    <submittedName>
        <fullName evidence="1">Uncharacterized protein</fullName>
    </submittedName>
</protein>
<dbReference type="Proteomes" id="UP001163835">
    <property type="component" value="Unassembled WGS sequence"/>
</dbReference>
<proteinExistence type="predicted"/>
<accession>A0ACC1TK73</accession>
<keyword evidence="2" id="KW-1185">Reference proteome</keyword>
<evidence type="ECO:0000313" key="1">
    <source>
        <dbReference type="EMBL" id="KAJ3804993.1"/>
    </source>
</evidence>
<reference evidence="1" key="1">
    <citation type="submission" date="2022-09" db="EMBL/GenBank/DDBJ databases">
        <title>A Global Phylogenomic Analysis of the Shiitake Genus Lentinula.</title>
        <authorList>
            <consortium name="DOE Joint Genome Institute"/>
            <person name="Sierra-Patev S."/>
            <person name="Min B."/>
            <person name="Naranjo-Ortiz M."/>
            <person name="Looney B."/>
            <person name="Konkel Z."/>
            <person name="Slot J.C."/>
            <person name="Sakamoto Y."/>
            <person name="Steenwyk J.L."/>
            <person name="Rokas A."/>
            <person name="Carro J."/>
            <person name="Camarero S."/>
            <person name="Ferreira P."/>
            <person name="Molpeceres G."/>
            <person name="Ruiz-Duenas F.J."/>
            <person name="Serrano A."/>
            <person name="Henrissat B."/>
            <person name="Drula E."/>
            <person name="Hughes K.W."/>
            <person name="Mata J.L."/>
            <person name="Ishikawa N.K."/>
            <person name="Vargas-Isla R."/>
            <person name="Ushijima S."/>
            <person name="Smith C.A."/>
            <person name="Ahrendt S."/>
            <person name="Andreopoulos W."/>
            <person name="He G."/>
            <person name="Labutti K."/>
            <person name="Lipzen A."/>
            <person name="Ng V."/>
            <person name="Riley R."/>
            <person name="Sandor L."/>
            <person name="Barry K."/>
            <person name="Martinez A.T."/>
            <person name="Xiao Y."/>
            <person name="Gibbons J.G."/>
            <person name="Terashima K."/>
            <person name="Grigoriev I.V."/>
            <person name="Hibbett D.S."/>
        </authorList>
    </citation>
    <scope>NUCLEOTIDE SEQUENCE</scope>
    <source>
        <strain evidence="1">TMI1499</strain>
    </source>
</reference>
<name>A0ACC1TK73_9AGAR</name>
<dbReference type="EMBL" id="MU795726">
    <property type="protein sequence ID" value="KAJ3804993.1"/>
    <property type="molecule type" value="Genomic_DNA"/>
</dbReference>
<gene>
    <name evidence="1" type="ORF">F5876DRAFT_82321</name>
</gene>